<dbReference type="InterPro" id="IPR020627">
    <property type="entry name" value="KhpA"/>
</dbReference>
<dbReference type="HAMAP" id="MF_00088">
    <property type="entry name" value="KhpA"/>
    <property type="match status" value="1"/>
</dbReference>
<proteinExistence type="inferred from homology"/>
<name>A0A850R809_9LACO</name>
<dbReference type="EMBL" id="JABZEC010000006">
    <property type="protein sequence ID" value="NVY96987.1"/>
    <property type="molecule type" value="Genomic_DNA"/>
</dbReference>
<dbReference type="GO" id="GO:0003723">
    <property type="term" value="F:RNA binding"/>
    <property type="evidence" value="ECO:0007669"/>
    <property type="project" value="UniProtKB-UniRule"/>
</dbReference>
<dbReference type="PANTHER" id="PTHR34654:SF1">
    <property type="entry name" value="RNA-BINDING PROTEIN KHPA"/>
    <property type="match status" value="1"/>
</dbReference>
<dbReference type="Pfam" id="PF13083">
    <property type="entry name" value="KH_KhpA-B"/>
    <property type="match status" value="1"/>
</dbReference>
<dbReference type="CDD" id="cd22533">
    <property type="entry name" value="KH-II_YlqC-like"/>
    <property type="match status" value="1"/>
</dbReference>
<dbReference type="Proteomes" id="UP000563523">
    <property type="component" value="Unassembled WGS sequence"/>
</dbReference>
<keyword evidence="3" id="KW-0133">Cell shape</keyword>
<dbReference type="GO" id="GO:0008360">
    <property type="term" value="P:regulation of cell shape"/>
    <property type="evidence" value="ECO:0007669"/>
    <property type="project" value="UniProtKB-KW"/>
</dbReference>
<dbReference type="GO" id="GO:0009252">
    <property type="term" value="P:peptidoglycan biosynthetic process"/>
    <property type="evidence" value="ECO:0007669"/>
    <property type="project" value="UniProtKB-UniRule"/>
</dbReference>
<keyword evidence="3" id="KW-0961">Cell wall biogenesis/degradation</keyword>
<comment type="caution">
    <text evidence="4">The sequence shown here is derived from an EMBL/GenBank/DDBJ whole genome shotgun (WGS) entry which is preliminary data.</text>
</comment>
<dbReference type="GO" id="GO:0071555">
    <property type="term" value="P:cell wall organization"/>
    <property type="evidence" value="ECO:0007669"/>
    <property type="project" value="UniProtKB-KW"/>
</dbReference>
<comment type="function">
    <text evidence="3">A probable RNA chaperone. Forms a complex with KhpB which binds to cellular RNA and controls its expression. Plays a role in peptidoglycan (PG) homeostasis and cell length regulation.</text>
</comment>
<accession>A0A850R809</accession>
<keyword evidence="5" id="KW-1185">Reference proteome</keyword>
<gene>
    <name evidence="3" type="primary">khpA</name>
    <name evidence="4" type="ORF">HU830_07460</name>
</gene>
<evidence type="ECO:0000256" key="2">
    <source>
        <dbReference type="ARBA" id="ARBA00022884"/>
    </source>
</evidence>
<comment type="similarity">
    <text evidence="3">Belongs to the KhpA RNA-binding protein family.</text>
</comment>
<keyword evidence="3" id="KW-0143">Chaperone</keyword>
<evidence type="ECO:0000313" key="5">
    <source>
        <dbReference type="Proteomes" id="UP000563523"/>
    </source>
</evidence>
<dbReference type="PANTHER" id="PTHR34654">
    <property type="entry name" value="UPF0109 PROTEIN SCO5592"/>
    <property type="match status" value="1"/>
</dbReference>
<comment type="subunit">
    <text evidence="3">Forms a complex with KhpB.</text>
</comment>
<dbReference type="RefSeq" id="WP_176943139.1">
    <property type="nucleotide sequence ID" value="NZ_JABZEC010000006.1"/>
</dbReference>
<sequence>MERDIPNLLQTIVKPLVQDTDQVRVEVKTSPDCLTYDLYLSVADAGRIIGKQGRVAQAIRTIIYSQNRDNQSRIKLNIIPQAEA</sequence>
<protein>
    <recommendedName>
        <fullName evidence="3">RNA-binding protein KhpA</fullName>
    </recommendedName>
    <alternativeName>
        <fullName evidence="3">KH-domain protein A</fullName>
    </alternativeName>
</protein>
<comment type="subcellular location">
    <subcellularLocation>
        <location evidence="3">Cytoplasm</location>
    </subcellularLocation>
</comment>
<dbReference type="GO" id="GO:0005737">
    <property type="term" value="C:cytoplasm"/>
    <property type="evidence" value="ECO:0007669"/>
    <property type="project" value="UniProtKB-SubCell"/>
</dbReference>
<dbReference type="AlphaFoldDB" id="A0A850R809"/>
<evidence type="ECO:0000256" key="3">
    <source>
        <dbReference type="HAMAP-Rule" id="MF_00088"/>
    </source>
</evidence>
<organism evidence="4 5">
    <name type="scientific">Bombilactobacillus apium</name>
    <dbReference type="NCBI Taxonomy" id="2675299"/>
    <lineage>
        <taxon>Bacteria</taxon>
        <taxon>Bacillati</taxon>
        <taxon>Bacillota</taxon>
        <taxon>Bacilli</taxon>
        <taxon>Lactobacillales</taxon>
        <taxon>Lactobacillaceae</taxon>
        <taxon>Bombilactobacillus</taxon>
    </lineage>
</organism>
<evidence type="ECO:0000313" key="4">
    <source>
        <dbReference type="EMBL" id="NVY96987.1"/>
    </source>
</evidence>
<keyword evidence="2 3" id="KW-0694">RNA-binding</keyword>
<evidence type="ECO:0000256" key="1">
    <source>
        <dbReference type="ARBA" id="ARBA00022490"/>
    </source>
</evidence>
<reference evidence="4 5" key="1">
    <citation type="submission" date="2020-06" db="EMBL/GenBank/DDBJ databases">
        <authorList>
            <person name="Kang J."/>
        </authorList>
    </citation>
    <scope>NUCLEOTIDE SEQUENCE [LARGE SCALE GENOMIC DNA]</scope>
    <source>
        <strain evidence="4 5">DCY120</strain>
    </source>
</reference>
<keyword evidence="1 3" id="KW-0963">Cytoplasm</keyword>